<dbReference type="Pfam" id="PF00069">
    <property type="entry name" value="Pkinase"/>
    <property type="match status" value="1"/>
</dbReference>
<dbReference type="EMBL" id="WSZM01000252">
    <property type="protein sequence ID" value="KAF4037009.1"/>
    <property type="molecule type" value="Genomic_DNA"/>
</dbReference>
<feature type="domain" description="Protein kinase" evidence="10">
    <location>
        <begin position="937"/>
        <end position="1236"/>
    </location>
</feature>
<evidence type="ECO:0000256" key="8">
    <source>
        <dbReference type="SAM" id="MobiDB-lite"/>
    </source>
</evidence>
<dbReference type="EC" id="2.7.11.24" evidence="7"/>
<dbReference type="InterPro" id="IPR035892">
    <property type="entry name" value="C2_domain_sf"/>
</dbReference>
<proteinExistence type="inferred from homology"/>
<evidence type="ECO:0000256" key="2">
    <source>
        <dbReference type="ARBA" id="ARBA00022679"/>
    </source>
</evidence>
<dbReference type="SUPFAM" id="SSF49562">
    <property type="entry name" value="C2 domain (Calcium/lipid-binding domain, CaLB)"/>
    <property type="match status" value="1"/>
</dbReference>
<evidence type="ECO:0000259" key="10">
    <source>
        <dbReference type="PROSITE" id="PS50011"/>
    </source>
</evidence>
<evidence type="ECO:0000256" key="5">
    <source>
        <dbReference type="ARBA" id="ARBA00022840"/>
    </source>
</evidence>
<keyword evidence="5 6" id="KW-0067">ATP-binding</keyword>
<dbReference type="CDD" id="cd00821">
    <property type="entry name" value="PH"/>
    <property type="match status" value="1"/>
</dbReference>
<dbReference type="InterPro" id="IPR008271">
    <property type="entry name" value="Ser/Thr_kinase_AS"/>
</dbReference>
<evidence type="ECO:0000313" key="11">
    <source>
        <dbReference type="EMBL" id="KAF4037009.1"/>
    </source>
</evidence>
<dbReference type="PROSITE" id="PS00108">
    <property type="entry name" value="PROTEIN_KINASE_ST"/>
    <property type="match status" value="1"/>
</dbReference>
<evidence type="ECO:0000256" key="6">
    <source>
        <dbReference type="PROSITE-ProRule" id="PRU10141"/>
    </source>
</evidence>
<dbReference type="Proteomes" id="UP000704712">
    <property type="component" value="Unassembled WGS sequence"/>
</dbReference>
<dbReference type="FunFam" id="3.30.200.20:FF:000046">
    <property type="entry name" value="Mitogen-activated protein kinase"/>
    <property type="match status" value="1"/>
</dbReference>
<sequence>MMRRRESNLTLDEEEDVAVEIERIEHPWMALALFDQLWINATQQVSSSCTFTKYTRKAASKGDRTPRTHDTEAEVADATSFQQQFLRALGNDLVVFPQKSEHDKFVVLAYASVADHYGLKTVLLVRMEQLHDSEQIAITVKNTDPVHRTRMTTFLSVLQQRIQPGKAPKRPHPRSGDTSKLFLEESDHEGTTDSDSSSMAPSPPVRTPPASSSASVETPPRPTASVPVTVSRPIERGRSHTIRYRTDRDISFEGYLSKKSDVLMSWKATYCVLEEDTLAFYETREDFISNSKLIGRIQLQSIEDEDMGKPNGFRVIAEGNHVNHLSSRTAFEKEQWKRAISIAISKAPEVTRPYVAFASQPLEAHKFYRLLGALLRQEIGDFPLLFRSMHPDIVVTSNFPPIVPFWGQYRRYDGVLLFISTLLDTVTVDNFSLTEVIELVRGDADCVDETGTHHDALSPSPLTADAYVLSPKSTEAKGTPGSASTPSAQWKKRLVVTGKETYNLLSTDNRRVTQLFVHELWLDHKDRLVRWHLNGDAVALSVAFDDAPRGENIRLVLPGEASAISHSIPPGTFYVQILRAQQLHLCEPGTEHAAKGNNTQHSTASGSAKKGFPVYARCILEEGTHMEQTLRGLDLKEGENTSDELSTATQKGSHKEHRRPSKGTRFFRGLRRAAGISGERAVATFGDPSGCVTNICKCMPVVAPDDHHKVGTLNPDWSSNLRLEFPGCARGFTYYLKVEVFQSRFMLPDDLLGVCKINVTPHLSLVNGSADAKANGALPRWHNLCDQYNDCKESWAPPTVFRGRIQLGIIFAPTVTSAENFPQSQGLRRMASDGRLVESRRASADETLLQSSSCYNLREFLRSDKKASVGEFNFPSDKGGRFVSRQVRSRTDSSNRRAMSTPNIPPSSEESRELARLSRDNHSFSGKTTKFDVSKKYQLIKVVGTGTYGEVVAASDVESGTTVAIKKVTNAFQDLPDTKRILRELCLLRQLSHPNLIQLYDVPRPERLSYLEDIYLVTDLMETDLHRVIHSTQTLTDEHVAHFMRQILRALAYLHSADVLHRDLKPSNILVTSTCEVKICDLGLARYVDYSKAKRMKEASDDKFVELTEYVVTRWYRAPEILLDGCRYDKPSDMWSAGCILGELLGRKPLFPGSSTTNQLNKIFNVLGTPDIAYISKIHKEAAQKWVHRQRRRSKIPFEELYPNANQQALDLLEKLLVYDPTQRLTAAQALQHPYLREAFRSVMGDNTVNDEMFLYDEAEQKEDQFVGKIDDSNEYVAETKEAMQTAVFEQVCHFHPEAREYEDWLKRHDEKFCVDPQTGKLVPLKHG</sequence>
<dbReference type="Gene3D" id="2.30.29.30">
    <property type="entry name" value="Pleckstrin-homology domain (PH domain)/Phosphotyrosine-binding domain (PTB)"/>
    <property type="match status" value="1"/>
</dbReference>
<dbReference type="InterPro" id="IPR001849">
    <property type="entry name" value="PH_domain"/>
</dbReference>
<feature type="region of interest" description="Disordered" evidence="8">
    <location>
        <begin position="883"/>
        <end position="919"/>
    </location>
</feature>
<dbReference type="FunFam" id="1.10.510.10:FF:000439">
    <property type="entry name" value="Mitogen-activated protein kinase"/>
    <property type="match status" value="1"/>
</dbReference>
<comment type="activity regulation">
    <text evidence="7">Activated by threonine and tyrosine phosphorylation.</text>
</comment>
<dbReference type="Gene3D" id="1.10.510.10">
    <property type="entry name" value="Transferase(Phosphotransferase) domain 1"/>
    <property type="match status" value="1"/>
</dbReference>
<dbReference type="CDD" id="cd07834">
    <property type="entry name" value="STKc_MAPK"/>
    <property type="match status" value="1"/>
</dbReference>
<comment type="caution">
    <text evidence="11">The sequence shown here is derived from an EMBL/GenBank/DDBJ whole genome shotgun (WGS) entry which is preliminary data.</text>
</comment>
<keyword evidence="2 7" id="KW-0808">Transferase</keyword>
<evidence type="ECO:0000256" key="4">
    <source>
        <dbReference type="ARBA" id="ARBA00022777"/>
    </source>
</evidence>
<comment type="cofactor">
    <cofactor evidence="7">
        <name>Mg(2+)</name>
        <dbReference type="ChEBI" id="CHEBI:18420"/>
    </cofactor>
</comment>
<name>A0A833W0M3_PHYIN</name>
<organism evidence="11 13">
    <name type="scientific">Phytophthora infestans</name>
    <name type="common">Potato late blight agent</name>
    <name type="synonym">Botrytis infestans</name>
    <dbReference type="NCBI Taxonomy" id="4787"/>
    <lineage>
        <taxon>Eukaryota</taxon>
        <taxon>Sar</taxon>
        <taxon>Stramenopiles</taxon>
        <taxon>Oomycota</taxon>
        <taxon>Peronosporomycetes</taxon>
        <taxon>Peronosporales</taxon>
        <taxon>Peronosporaceae</taxon>
        <taxon>Phytophthora</taxon>
    </lineage>
</organism>
<feature type="domain" description="PH" evidence="9">
    <location>
        <begin position="249"/>
        <end position="345"/>
    </location>
</feature>
<dbReference type="SUPFAM" id="SSF56112">
    <property type="entry name" value="Protein kinase-like (PK-like)"/>
    <property type="match status" value="1"/>
</dbReference>
<dbReference type="PROSITE" id="PS50003">
    <property type="entry name" value="PH_DOMAIN"/>
    <property type="match status" value="1"/>
</dbReference>
<dbReference type="InterPro" id="IPR050117">
    <property type="entry name" value="MAPK"/>
</dbReference>
<dbReference type="PROSITE" id="PS50011">
    <property type="entry name" value="PROTEIN_KINASE_DOM"/>
    <property type="match status" value="1"/>
</dbReference>
<keyword evidence="7" id="KW-0460">Magnesium</keyword>
<dbReference type="EMBL" id="JAACNO010000540">
    <property type="protein sequence ID" value="KAF4146954.1"/>
    <property type="molecule type" value="Genomic_DNA"/>
</dbReference>
<dbReference type="PANTHER" id="PTHR24055">
    <property type="entry name" value="MITOGEN-ACTIVATED PROTEIN KINASE"/>
    <property type="match status" value="1"/>
</dbReference>
<evidence type="ECO:0000259" key="9">
    <source>
        <dbReference type="PROSITE" id="PS50003"/>
    </source>
</evidence>
<dbReference type="InterPro" id="IPR011993">
    <property type="entry name" value="PH-like_dom_sf"/>
</dbReference>
<dbReference type="Gene3D" id="3.30.200.20">
    <property type="entry name" value="Phosphorylase Kinase, domain 1"/>
    <property type="match status" value="1"/>
</dbReference>
<feature type="compositionally biased region" description="Basic and acidic residues" evidence="8">
    <location>
        <begin position="909"/>
        <end position="919"/>
    </location>
</feature>
<evidence type="ECO:0000256" key="1">
    <source>
        <dbReference type="ARBA" id="ARBA00022527"/>
    </source>
</evidence>
<feature type="compositionally biased region" description="Basic residues" evidence="8">
    <location>
        <begin position="652"/>
        <end position="662"/>
    </location>
</feature>
<dbReference type="SMART" id="SM00220">
    <property type="entry name" value="S_TKc"/>
    <property type="match status" value="1"/>
</dbReference>
<dbReference type="InterPro" id="IPR000719">
    <property type="entry name" value="Prot_kinase_dom"/>
</dbReference>
<dbReference type="InterPro" id="IPR011009">
    <property type="entry name" value="Kinase-like_dom_sf"/>
</dbReference>
<feature type="region of interest" description="Disordered" evidence="8">
    <location>
        <begin position="185"/>
        <end position="234"/>
    </location>
</feature>
<dbReference type="GO" id="GO:0004707">
    <property type="term" value="F:MAP kinase activity"/>
    <property type="evidence" value="ECO:0007669"/>
    <property type="project" value="UniProtKB-EC"/>
</dbReference>
<keyword evidence="13" id="KW-1185">Reference proteome</keyword>
<keyword evidence="1 7" id="KW-0723">Serine/threonine-protein kinase</keyword>
<evidence type="ECO:0000256" key="7">
    <source>
        <dbReference type="RuleBase" id="RU361165"/>
    </source>
</evidence>
<dbReference type="PROSITE" id="PS01351">
    <property type="entry name" value="MAPK"/>
    <property type="match status" value="1"/>
</dbReference>
<dbReference type="SMART" id="SM00233">
    <property type="entry name" value="PH"/>
    <property type="match status" value="1"/>
</dbReference>
<comment type="catalytic activity">
    <reaction evidence="7">
        <text>L-threonyl-[protein] + ATP = O-phospho-L-threonyl-[protein] + ADP + H(+)</text>
        <dbReference type="Rhea" id="RHEA:46608"/>
        <dbReference type="Rhea" id="RHEA-COMP:11060"/>
        <dbReference type="Rhea" id="RHEA-COMP:11605"/>
        <dbReference type="ChEBI" id="CHEBI:15378"/>
        <dbReference type="ChEBI" id="CHEBI:30013"/>
        <dbReference type="ChEBI" id="CHEBI:30616"/>
        <dbReference type="ChEBI" id="CHEBI:61977"/>
        <dbReference type="ChEBI" id="CHEBI:456216"/>
        <dbReference type="EC" id="2.7.11.24"/>
    </reaction>
</comment>
<evidence type="ECO:0000256" key="3">
    <source>
        <dbReference type="ARBA" id="ARBA00022741"/>
    </source>
</evidence>
<accession>A0A833W0M3</accession>
<dbReference type="FunFam" id="2.30.29.30:FF:000492">
    <property type="entry name" value="Mitogen-activated protein kinase"/>
    <property type="match status" value="1"/>
</dbReference>
<dbReference type="InterPro" id="IPR003527">
    <property type="entry name" value="MAP_kinase_CS"/>
</dbReference>
<dbReference type="Pfam" id="PF00169">
    <property type="entry name" value="PH"/>
    <property type="match status" value="1"/>
</dbReference>
<dbReference type="CDD" id="cd00030">
    <property type="entry name" value="C2"/>
    <property type="match status" value="1"/>
</dbReference>
<dbReference type="SUPFAM" id="SSF50729">
    <property type="entry name" value="PH domain-like"/>
    <property type="match status" value="1"/>
</dbReference>
<reference evidence="11" key="1">
    <citation type="submission" date="2020-04" db="EMBL/GenBank/DDBJ databases">
        <title>Hybrid Assembly of Korean Phytophthora infestans isolates.</title>
        <authorList>
            <person name="Prokchorchik M."/>
            <person name="Lee Y."/>
            <person name="Seo J."/>
            <person name="Cho J.-H."/>
            <person name="Park Y.-E."/>
            <person name="Jang D.-C."/>
            <person name="Im J.-S."/>
            <person name="Choi J.-G."/>
            <person name="Park H.-J."/>
            <person name="Lee G.-B."/>
            <person name="Lee Y.-G."/>
            <person name="Hong S.-Y."/>
            <person name="Cho K."/>
            <person name="Sohn K.H."/>
        </authorList>
    </citation>
    <scope>NUCLEOTIDE SEQUENCE</scope>
    <source>
        <strain evidence="11">KR_1_A1</strain>
        <strain evidence="12">KR_2_A2</strain>
    </source>
</reference>
<feature type="region of interest" description="Disordered" evidence="8">
    <location>
        <begin position="635"/>
        <end position="664"/>
    </location>
</feature>
<keyword evidence="4 7" id="KW-0418">Kinase</keyword>
<keyword evidence="3 6" id="KW-0547">Nucleotide-binding</keyword>
<gene>
    <name evidence="11" type="ORF">GN244_ATG10859</name>
    <name evidence="12" type="ORF">GN958_ATG03841</name>
</gene>
<evidence type="ECO:0000313" key="12">
    <source>
        <dbReference type="EMBL" id="KAF4146954.1"/>
    </source>
</evidence>
<evidence type="ECO:0000313" key="13">
    <source>
        <dbReference type="Proteomes" id="UP000602510"/>
    </source>
</evidence>
<protein>
    <recommendedName>
        <fullName evidence="7">Mitogen-activated protein kinase</fullName>
        <ecNumber evidence="7">2.7.11.24</ecNumber>
    </recommendedName>
</protein>
<dbReference type="Proteomes" id="UP000602510">
    <property type="component" value="Unassembled WGS sequence"/>
</dbReference>
<dbReference type="GO" id="GO:0005524">
    <property type="term" value="F:ATP binding"/>
    <property type="evidence" value="ECO:0007669"/>
    <property type="project" value="UniProtKB-UniRule"/>
</dbReference>
<comment type="similarity">
    <text evidence="7">Belongs to the protein kinase superfamily. Ser/Thr protein kinase family. MAP kinase subfamily.</text>
</comment>
<feature type="binding site" evidence="6">
    <location>
        <position position="967"/>
    </location>
    <ligand>
        <name>ATP</name>
        <dbReference type="ChEBI" id="CHEBI:30616"/>
    </ligand>
</feature>
<dbReference type="PROSITE" id="PS00107">
    <property type="entry name" value="PROTEIN_KINASE_ATP"/>
    <property type="match status" value="1"/>
</dbReference>
<dbReference type="InterPro" id="IPR017441">
    <property type="entry name" value="Protein_kinase_ATP_BS"/>
</dbReference>